<dbReference type="PANTHER" id="PTHR40980:SF4">
    <property type="entry name" value="TONB-DEPENDENT RECEPTOR-LIKE BETA-BARREL DOMAIN-CONTAINING PROTEIN"/>
    <property type="match status" value="1"/>
</dbReference>
<dbReference type="OrthoDB" id="606851at2"/>
<evidence type="ECO:0000256" key="1">
    <source>
        <dbReference type="ARBA" id="ARBA00004442"/>
    </source>
</evidence>
<evidence type="ECO:0000313" key="5">
    <source>
        <dbReference type="EMBL" id="SKB81941.1"/>
    </source>
</evidence>
<dbReference type="Proteomes" id="UP000189981">
    <property type="component" value="Unassembled WGS sequence"/>
</dbReference>
<dbReference type="GO" id="GO:0009279">
    <property type="term" value="C:cell outer membrane"/>
    <property type="evidence" value="ECO:0007669"/>
    <property type="project" value="UniProtKB-SubCell"/>
</dbReference>
<dbReference type="Gene3D" id="2.40.170.20">
    <property type="entry name" value="TonB-dependent receptor, beta-barrel domain"/>
    <property type="match status" value="1"/>
</dbReference>
<organism evidence="5 6">
    <name type="scientific">Daejeonella lutea</name>
    <dbReference type="NCBI Taxonomy" id="572036"/>
    <lineage>
        <taxon>Bacteria</taxon>
        <taxon>Pseudomonadati</taxon>
        <taxon>Bacteroidota</taxon>
        <taxon>Sphingobacteriia</taxon>
        <taxon>Sphingobacteriales</taxon>
        <taxon>Sphingobacteriaceae</taxon>
        <taxon>Daejeonella</taxon>
    </lineage>
</organism>
<keyword evidence="6" id="KW-1185">Reference proteome</keyword>
<dbReference type="RefSeq" id="WP_079703421.1">
    <property type="nucleotide sequence ID" value="NZ_FUYR01000003.1"/>
</dbReference>
<feature type="domain" description="Outer membrane protein beta-barrel" evidence="4">
    <location>
        <begin position="386"/>
        <end position="784"/>
    </location>
</feature>
<gene>
    <name evidence="5" type="ORF">SAMN05661099_2905</name>
</gene>
<sequence length="808" mass="90140">MKASSVLLILTTLLTSGPIFLKAQSISRPYIISGFVNDSTNKRPLDFVTISLKDKENVVIKTTLSKADGSFSFDKISPANYSVVLISIGYNSKTISLELKNSDLNLGQISLGSQSYKLSEVKVVADRAIIKQETDRINYDIKADPESKGSTVLEIMRKVPLLSVDGDDNLMMNGNKSYKILINGKPSGMMERNSKDILRSMPASSIKNVEVIFSPSSKYDVEGVAGIINIVTDKKVDNGYNGSINLSERFPLGGPATGGSFTIKHDKLGASFLGGASQYLSPAAENFNVRSTTGLNPTNLIQNSIKKSDVKTAYVGFDISYELDSLNLISGQFNVSRNKLLGDAIQSSLLSNSSGSIQGYTLTNDIHENGSSADAGLNYQLGFRSNKSRLLTLSYRFLEYDNKLLNNLNITDRISYNTPNYIQENDGSSREQTVQIDYVHPFRRINVEGGVKGIFRTNNSAFNYHSYDEIKASYENIPAFSNLYENKQNIFSAYNTYQFNIKTWGFKAGARIENTIVNADFFSTSSSVRQNYLNVIPAVAISKKFKDLSMMSLTFTTRMQRPGITQLNPFVDRSNPEYYNSGNPDLNPAFTNMVYLGYNRSKKTTLSFAAAYMVMNGLVMPVSTYDPVSKVTTARFANINKAKVLRSNVYISQPLSSRMNVTFNTDVRYIWSRTFINGEFVDNSGPMAYLNINTGYRFEKGWRVSTNLTANTRSVGIQENKNGFIGSSFSLNKELIKDKLTLTSLITNPFNKYRNNIDERFGPGFNQKNDARNFYRGFAFSVNYRFGKLKSQIAKNKRTIVNDDSVER</sequence>
<evidence type="ECO:0000313" key="6">
    <source>
        <dbReference type="Proteomes" id="UP000189981"/>
    </source>
</evidence>
<dbReference type="EMBL" id="FUYR01000003">
    <property type="protein sequence ID" value="SKB81941.1"/>
    <property type="molecule type" value="Genomic_DNA"/>
</dbReference>
<protein>
    <submittedName>
        <fullName evidence="5">Outer membrane receptor proteins, mostly Fe transport</fullName>
    </submittedName>
</protein>
<proteinExistence type="predicted"/>
<name>A0A1T5EDG3_9SPHI</name>
<dbReference type="InterPro" id="IPR036942">
    <property type="entry name" value="Beta-barrel_TonB_sf"/>
</dbReference>
<evidence type="ECO:0000256" key="3">
    <source>
        <dbReference type="ARBA" id="ARBA00023237"/>
    </source>
</evidence>
<dbReference type="Gene3D" id="2.170.130.10">
    <property type="entry name" value="TonB-dependent receptor, plug domain"/>
    <property type="match status" value="1"/>
</dbReference>
<dbReference type="InterPro" id="IPR037066">
    <property type="entry name" value="Plug_dom_sf"/>
</dbReference>
<dbReference type="SUPFAM" id="SSF56935">
    <property type="entry name" value="Porins"/>
    <property type="match status" value="1"/>
</dbReference>
<dbReference type="Pfam" id="PF14905">
    <property type="entry name" value="OMP_b-brl_3"/>
    <property type="match status" value="1"/>
</dbReference>
<evidence type="ECO:0000259" key="4">
    <source>
        <dbReference type="Pfam" id="PF14905"/>
    </source>
</evidence>
<accession>A0A1T5EDG3</accession>
<dbReference type="SUPFAM" id="SSF49478">
    <property type="entry name" value="Cna protein B-type domain"/>
    <property type="match status" value="1"/>
</dbReference>
<dbReference type="STRING" id="572036.SAMN05661099_2905"/>
<evidence type="ECO:0000256" key="2">
    <source>
        <dbReference type="ARBA" id="ARBA00023136"/>
    </source>
</evidence>
<keyword evidence="2" id="KW-0472">Membrane</keyword>
<reference evidence="6" key="1">
    <citation type="submission" date="2017-02" db="EMBL/GenBank/DDBJ databases">
        <authorList>
            <person name="Varghese N."/>
            <person name="Submissions S."/>
        </authorList>
    </citation>
    <scope>NUCLEOTIDE SEQUENCE [LARGE SCALE GENOMIC DNA]</scope>
    <source>
        <strain evidence="6">DSM 22385</strain>
    </source>
</reference>
<dbReference type="PANTHER" id="PTHR40980">
    <property type="entry name" value="PLUG DOMAIN-CONTAINING PROTEIN"/>
    <property type="match status" value="1"/>
</dbReference>
<dbReference type="AlphaFoldDB" id="A0A1T5EDG3"/>
<dbReference type="InterPro" id="IPR041700">
    <property type="entry name" value="OMP_b-brl_3"/>
</dbReference>
<dbReference type="Gene3D" id="2.60.40.1120">
    <property type="entry name" value="Carboxypeptidase-like, regulatory domain"/>
    <property type="match status" value="1"/>
</dbReference>
<comment type="subcellular location">
    <subcellularLocation>
        <location evidence="1">Cell outer membrane</location>
    </subcellularLocation>
</comment>
<keyword evidence="3" id="KW-0998">Cell outer membrane</keyword>
<dbReference type="Pfam" id="PF13620">
    <property type="entry name" value="CarboxypepD_reg"/>
    <property type="match status" value="1"/>
</dbReference>
<keyword evidence="5" id="KW-0675">Receptor</keyword>